<feature type="signal peptide" evidence="1">
    <location>
        <begin position="1"/>
        <end position="24"/>
    </location>
</feature>
<name>A0AAW9TG97_RHIML</name>
<proteinExistence type="predicted"/>
<protein>
    <submittedName>
        <fullName evidence="3">4-carboxymuconolactone decarboxylase</fullName>
    </submittedName>
</protein>
<keyword evidence="1" id="KW-0732">Signal</keyword>
<dbReference type="InterPro" id="IPR029032">
    <property type="entry name" value="AhpD-like"/>
</dbReference>
<dbReference type="InterPro" id="IPR052512">
    <property type="entry name" value="4CMD/NDH-1_regulator"/>
</dbReference>
<organism evidence="3 4">
    <name type="scientific">Rhizobium meliloti</name>
    <name type="common">Ensifer meliloti</name>
    <name type="synonym">Sinorhizobium meliloti</name>
    <dbReference type="NCBI Taxonomy" id="382"/>
    <lineage>
        <taxon>Bacteria</taxon>
        <taxon>Pseudomonadati</taxon>
        <taxon>Pseudomonadota</taxon>
        <taxon>Alphaproteobacteria</taxon>
        <taxon>Hyphomicrobiales</taxon>
        <taxon>Rhizobiaceae</taxon>
        <taxon>Sinorhizobium/Ensifer group</taxon>
        <taxon>Sinorhizobium</taxon>
    </lineage>
</organism>
<dbReference type="PANTHER" id="PTHR33570:SF9">
    <property type="entry name" value="BLL4600 PROTEIN"/>
    <property type="match status" value="1"/>
</dbReference>
<gene>
    <name evidence="3" type="ORF">GHK53_04880</name>
</gene>
<evidence type="ECO:0000259" key="2">
    <source>
        <dbReference type="Pfam" id="PF02627"/>
    </source>
</evidence>
<evidence type="ECO:0000313" key="4">
    <source>
        <dbReference type="Proteomes" id="UP000429484"/>
    </source>
</evidence>
<dbReference type="InterPro" id="IPR003779">
    <property type="entry name" value="CMD-like"/>
</dbReference>
<accession>A0AAW9TG97</accession>
<dbReference type="Proteomes" id="UP000429484">
    <property type="component" value="Unassembled WGS sequence"/>
</dbReference>
<dbReference type="SUPFAM" id="SSF69118">
    <property type="entry name" value="AhpD-like"/>
    <property type="match status" value="1"/>
</dbReference>
<evidence type="ECO:0000256" key="1">
    <source>
        <dbReference type="SAM" id="SignalP"/>
    </source>
</evidence>
<dbReference type="EMBL" id="WISR01000051">
    <property type="protein sequence ID" value="MQW32183.1"/>
    <property type="molecule type" value="Genomic_DNA"/>
</dbReference>
<dbReference type="AlphaFoldDB" id="A0AAW9TG97"/>
<dbReference type="Gene3D" id="1.20.1290.10">
    <property type="entry name" value="AhpD-like"/>
    <property type="match status" value="1"/>
</dbReference>
<feature type="domain" description="Carboxymuconolactone decarboxylase-like" evidence="2">
    <location>
        <begin position="173"/>
        <end position="252"/>
    </location>
</feature>
<evidence type="ECO:0000313" key="3">
    <source>
        <dbReference type="EMBL" id="MQW32183.1"/>
    </source>
</evidence>
<dbReference type="GO" id="GO:0051920">
    <property type="term" value="F:peroxiredoxin activity"/>
    <property type="evidence" value="ECO:0007669"/>
    <property type="project" value="InterPro"/>
</dbReference>
<feature type="domain" description="Carboxymuconolactone decarboxylase-like" evidence="2">
    <location>
        <begin position="58"/>
        <end position="129"/>
    </location>
</feature>
<feature type="chain" id="PRO_5043376219" evidence="1">
    <location>
        <begin position="25"/>
        <end position="264"/>
    </location>
</feature>
<dbReference type="RefSeq" id="WP_028005159.1">
    <property type="nucleotide sequence ID" value="NZ_CP021809.1"/>
</dbReference>
<sequence length="264" mass="28297">MTTVKLLAAATLTLATIASSPAFSQQSSTMTRSTSVSSDEIRSVSPALGRYEKEDVVEGLWARPQLSLRDRSVVTVATLIARSQTADLPHYMSLALDNGVTPKELSEIISHLAFYAGWTNATSAVAVAHDIFAERNIGADQLPEASPDLMPLYQEGEAARQKAVEGLLGHASPGLADFTTDPLFKDVWLRPDLSPRDRSLVTITSLMANGQVAQLAGHLNRALDNGLTPEQAGEVVTQIAFYAGWPNAFSAGPVVAEVLKKRQQ</sequence>
<comment type="caution">
    <text evidence="3">The sequence shown here is derived from an EMBL/GenBank/DDBJ whole genome shotgun (WGS) entry which is preliminary data.</text>
</comment>
<dbReference type="Pfam" id="PF02627">
    <property type="entry name" value="CMD"/>
    <property type="match status" value="2"/>
</dbReference>
<dbReference type="PANTHER" id="PTHR33570">
    <property type="entry name" value="4-CARBOXYMUCONOLACTONE DECARBOXYLASE FAMILY PROTEIN"/>
    <property type="match status" value="1"/>
</dbReference>
<reference evidence="3 4" key="1">
    <citation type="journal article" date="2013" name="Genome Biol.">
        <title>Comparative genomics of the core and accessory genomes of 48 Sinorhizobium strains comprising five genospecies.</title>
        <authorList>
            <person name="Sugawara M."/>
            <person name="Epstein B."/>
            <person name="Badgley B.D."/>
            <person name="Unno T."/>
            <person name="Xu L."/>
            <person name="Reese J."/>
            <person name="Gyaneshwar P."/>
            <person name="Denny R."/>
            <person name="Mudge J."/>
            <person name="Bharti A.K."/>
            <person name="Farmer A.D."/>
            <person name="May G.D."/>
            <person name="Woodward J.E."/>
            <person name="Medigue C."/>
            <person name="Vallenet D."/>
            <person name="Lajus A."/>
            <person name="Rouy Z."/>
            <person name="Martinez-Vaz B."/>
            <person name="Tiffin P."/>
            <person name="Young N.D."/>
            <person name="Sadowsky M.J."/>
        </authorList>
    </citation>
    <scope>NUCLEOTIDE SEQUENCE [LARGE SCALE GENOMIC DNA]</scope>
    <source>
        <strain evidence="3 4">N6B1</strain>
    </source>
</reference>